<dbReference type="GO" id="GO:0008080">
    <property type="term" value="F:N-acetyltransferase activity"/>
    <property type="evidence" value="ECO:0007669"/>
    <property type="project" value="InterPro"/>
</dbReference>
<evidence type="ECO:0000313" key="3">
    <source>
        <dbReference type="EMBL" id="KZD26225.1"/>
    </source>
</evidence>
<evidence type="ECO:0000256" key="1">
    <source>
        <dbReference type="ARBA" id="ARBA00022679"/>
    </source>
</evidence>
<organism evidence="3 4">
    <name type="scientific">Bacillus cereus</name>
    <dbReference type="NCBI Taxonomy" id="1396"/>
    <lineage>
        <taxon>Bacteria</taxon>
        <taxon>Bacillati</taxon>
        <taxon>Bacillota</taxon>
        <taxon>Bacilli</taxon>
        <taxon>Bacillales</taxon>
        <taxon>Bacillaceae</taxon>
        <taxon>Bacillus</taxon>
        <taxon>Bacillus cereus group</taxon>
    </lineage>
</organism>
<dbReference type="InterPro" id="IPR016181">
    <property type="entry name" value="Acyl_CoA_acyltransferase"/>
</dbReference>
<reference evidence="3 4" key="1">
    <citation type="submission" date="2015-09" db="EMBL/GenBank/DDBJ databases">
        <title>Bacillus cereus food isolates.</title>
        <authorList>
            <person name="Boekhorst J."/>
        </authorList>
    </citation>
    <scope>NUCLEOTIDE SEQUENCE [LARGE SCALE GENOMIC DNA]</scope>
    <source>
        <strain evidence="3 4">B4082</strain>
    </source>
</reference>
<protein>
    <submittedName>
        <fullName evidence="3">Acetyltransferase GNAT family</fullName>
    </submittedName>
</protein>
<dbReference type="Pfam" id="PF13420">
    <property type="entry name" value="Acetyltransf_4"/>
    <property type="match status" value="1"/>
</dbReference>
<dbReference type="InterPro" id="IPR000182">
    <property type="entry name" value="GNAT_dom"/>
</dbReference>
<evidence type="ECO:0000259" key="2">
    <source>
        <dbReference type="PROSITE" id="PS51186"/>
    </source>
</evidence>
<gene>
    <name evidence="3" type="ORF">B4082_5940</name>
</gene>
<dbReference type="EMBL" id="LJKA01000084">
    <property type="protein sequence ID" value="KZD26225.1"/>
    <property type="molecule type" value="Genomic_DNA"/>
</dbReference>
<dbReference type="InterPro" id="IPR050769">
    <property type="entry name" value="NAT_camello-type"/>
</dbReference>
<dbReference type="Proteomes" id="UP000076501">
    <property type="component" value="Unassembled WGS sequence"/>
</dbReference>
<name>A0A161QWN4_BACCE</name>
<feature type="domain" description="N-acetyltransferase" evidence="2">
    <location>
        <begin position="1"/>
        <end position="166"/>
    </location>
</feature>
<dbReference type="PANTHER" id="PTHR13947:SF37">
    <property type="entry name" value="LD18367P"/>
    <property type="match status" value="1"/>
</dbReference>
<dbReference type="PROSITE" id="PS51186">
    <property type="entry name" value="GNAT"/>
    <property type="match status" value="1"/>
</dbReference>
<sequence>MIRLLAKEDVKKYWDLRLQALQVNSEAFVTTYEEAICQENPIKRVESNLTATTSCTFGAFNEDHKLVGVVTLLTEEKEAYKHKGHIVAMYVDASNRRSGLARELIRKAIERAREMDLEQLNLGVVSTNEPAKKLYESMGFKTYGIEKRAIKMNGVYSDDEHMVLFF</sequence>
<proteinExistence type="predicted"/>
<dbReference type="AlphaFoldDB" id="A0A161QWN4"/>
<dbReference type="SUPFAM" id="SSF55729">
    <property type="entry name" value="Acyl-CoA N-acyltransferases (Nat)"/>
    <property type="match status" value="1"/>
</dbReference>
<dbReference type="Gene3D" id="3.40.630.30">
    <property type="match status" value="1"/>
</dbReference>
<dbReference type="CDD" id="cd04301">
    <property type="entry name" value="NAT_SF"/>
    <property type="match status" value="1"/>
</dbReference>
<keyword evidence="1 3" id="KW-0808">Transferase</keyword>
<dbReference type="PATRIC" id="fig|1396.539.peg.5128"/>
<dbReference type="PANTHER" id="PTHR13947">
    <property type="entry name" value="GNAT FAMILY N-ACETYLTRANSFERASE"/>
    <property type="match status" value="1"/>
</dbReference>
<dbReference type="RefSeq" id="WP_063225382.1">
    <property type="nucleotide sequence ID" value="NZ_JAEHBS010000007.1"/>
</dbReference>
<comment type="caution">
    <text evidence="3">The sequence shown here is derived from an EMBL/GenBank/DDBJ whole genome shotgun (WGS) entry which is preliminary data.</text>
</comment>
<evidence type="ECO:0000313" key="4">
    <source>
        <dbReference type="Proteomes" id="UP000076501"/>
    </source>
</evidence>
<accession>A0A161QWN4</accession>